<keyword evidence="2" id="KW-0449">Lipoprotein</keyword>
<keyword evidence="2" id="KW-0564">Palmitate</keyword>
<accession>A0AA86MBP4</accession>
<dbReference type="AlphaFoldDB" id="A0AA86MBP4"/>
<comment type="subcellular location">
    <subcellularLocation>
        <location evidence="2">Cell membrane</location>
        <topology evidence="2">Lipid-anchor</topology>
    </subcellularLocation>
</comment>
<dbReference type="Gene3D" id="1.20.1600.10">
    <property type="entry name" value="Outer membrane efflux proteins (OEP)"/>
    <property type="match status" value="1"/>
</dbReference>
<keyword evidence="2" id="KW-0812">Transmembrane</keyword>
<proteinExistence type="inferred from homology"/>
<evidence type="ECO:0000313" key="5">
    <source>
        <dbReference type="Proteomes" id="UP001329151"/>
    </source>
</evidence>
<dbReference type="Gene3D" id="2.20.200.10">
    <property type="entry name" value="Outer membrane efflux proteins (OEP)"/>
    <property type="match status" value="1"/>
</dbReference>
<dbReference type="KEGG" id="lto:RGQ30_23490"/>
<dbReference type="PANTHER" id="PTHR30203">
    <property type="entry name" value="OUTER MEMBRANE CATION EFFLUX PROTEIN"/>
    <property type="match status" value="1"/>
</dbReference>
<dbReference type="GO" id="GO:0005886">
    <property type="term" value="C:plasma membrane"/>
    <property type="evidence" value="ECO:0007669"/>
    <property type="project" value="UniProtKB-SubCell"/>
</dbReference>
<dbReference type="InterPro" id="IPR003423">
    <property type="entry name" value="OMP_efflux"/>
</dbReference>
<dbReference type="Proteomes" id="UP001329151">
    <property type="component" value="Chromosome"/>
</dbReference>
<protein>
    <submittedName>
        <fullName evidence="4">Pyoverdine export/recycling transporter outer membrane subunit OmpQ</fullName>
    </submittedName>
</protein>
<evidence type="ECO:0000313" key="4">
    <source>
        <dbReference type="EMBL" id="BET26848.1"/>
    </source>
</evidence>
<comment type="similarity">
    <text evidence="1 2">Belongs to the outer membrane factor (OMF) (TC 1.B.17) family.</text>
</comment>
<dbReference type="PANTHER" id="PTHR30203:SF33">
    <property type="entry name" value="BLR4455 PROTEIN"/>
    <property type="match status" value="1"/>
</dbReference>
<evidence type="ECO:0000256" key="3">
    <source>
        <dbReference type="SAM" id="MobiDB-lite"/>
    </source>
</evidence>
<evidence type="ECO:0000256" key="2">
    <source>
        <dbReference type="RuleBase" id="RU362097"/>
    </source>
</evidence>
<feature type="compositionally biased region" description="Low complexity" evidence="3">
    <location>
        <begin position="39"/>
        <end position="49"/>
    </location>
</feature>
<keyword evidence="2" id="KW-1134">Transmembrane beta strand</keyword>
<dbReference type="NCBIfam" id="TIGR01845">
    <property type="entry name" value="outer_NodT"/>
    <property type="match status" value="1"/>
</dbReference>
<reference evidence="4 5" key="1">
    <citation type="submission" date="2023-10" db="EMBL/GenBank/DDBJ databases">
        <title>Complete Genome Sequence of Limnobacter thiooxidans CS-K2T, Isolated from freshwater lake sediments in Bavaria, Germany.</title>
        <authorList>
            <person name="Naruki M."/>
            <person name="Watanabe A."/>
            <person name="Warashina T."/>
            <person name="Morita T."/>
            <person name="Arakawa K."/>
        </authorList>
    </citation>
    <scope>NUCLEOTIDE SEQUENCE [LARGE SCALE GENOMIC DNA]</scope>
    <source>
        <strain evidence="4 5">CS-K2</strain>
    </source>
</reference>
<organism evidence="4 5">
    <name type="scientific">Limnobacter thiooxidans</name>
    <dbReference type="NCBI Taxonomy" id="131080"/>
    <lineage>
        <taxon>Bacteria</taxon>
        <taxon>Pseudomonadati</taxon>
        <taxon>Pseudomonadota</taxon>
        <taxon>Betaproteobacteria</taxon>
        <taxon>Burkholderiales</taxon>
        <taxon>Burkholderiaceae</taxon>
        <taxon>Limnobacter</taxon>
    </lineage>
</organism>
<dbReference type="Pfam" id="PF02321">
    <property type="entry name" value="OEP"/>
    <property type="match status" value="2"/>
</dbReference>
<keyword evidence="5" id="KW-1185">Reference proteome</keyword>
<feature type="region of interest" description="Disordered" evidence="3">
    <location>
        <begin position="39"/>
        <end position="60"/>
    </location>
</feature>
<sequence>MELLKEAESSAPDLRIAMERIRLASIALKQSRAAELPTVNATANTTSRNNRAEGFSSTSNDNSNLGVSLSYELDLFGRLDAQTRAREADFSATRYDWQTARLALLTSVASTYFQWLQTDARIRLAVEQQAVAQRILAVAQARQRYGVATQIDVMQQQAVVLSQEIALGNLRFQQQQLASALALLLGRIPQGYAPALFEFTQVSVPVVPASLPSILLTRRPDLGAAEAALVAASANIDAARAALLPSLSLTGSYGLSSSILVGMADPVQSVGLGLSLMKVLFDGGQQDLQIQSQQTQRAILVETYAKAIRAALKEVEDGLGNVELTARQTVLQETQVDLAQRSLRLAELRYREGAGDFLTVLESQRALFSAQDQQLISQAARLQASIDLFKSLGGDWSTLPELDQSTR</sequence>
<dbReference type="SUPFAM" id="SSF56954">
    <property type="entry name" value="Outer membrane efflux proteins (OEP)"/>
    <property type="match status" value="1"/>
</dbReference>
<dbReference type="EMBL" id="AP028947">
    <property type="protein sequence ID" value="BET26848.1"/>
    <property type="molecule type" value="Genomic_DNA"/>
</dbReference>
<name>A0AA86MBP4_9BURK</name>
<dbReference type="InterPro" id="IPR010131">
    <property type="entry name" value="MdtP/NodT-like"/>
</dbReference>
<evidence type="ECO:0000256" key="1">
    <source>
        <dbReference type="ARBA" id="ARBA00007613"/>
    </source>
</evidence>
<dbReference type="GO" id="GO:0015562">
    <property type="term" value="F:efflux transmembrane transporter activity"/>
    <property type="evidence" value="ECO:0007669"/>
    <property type="project" value="InterPro"/>
</dbReference>
<keyword evidence="2" id="KW-0472">Membrane</keyword>
<gene>
    <name evidence="4" type="primary">ompQ</name>
    <name evidence="4" type="ORF">RGQ30_23490</name>
</gene>